<evidence type="ECO:0000259" key="21">
    <source>
        <dbReference type="Pfam" id="PF04389"/>
    </source>
</evidence>
<keyword evidence="11" id="KW-1133">Transmembrane helix</keyword>
<dbReference type="FunFam" id="3.50.30.30:FF:000033">
    <property type="entry name" value="Glutamate carboxypeptidase 2 homolog"/>
    <property type="match status" value="1"/>
</dbReference>
<dbReference type="EC" id="3.4.17.21" evidence="16"/>
<evidence type="ECO:0000256" key="5">
    <source>
        <dbReference type="ARBA" id="ARBA00022670"/>
    </source>
</evidence>
<dbReference type="RefSeq" id="NP_001024866.1">
    <property type="nucleotide sequence ID" value="NM_001029695.7"/>
</dbReference>
<keyword evidence="8" id="KW-0378">Hydrolase</keyword>
<dbReference type="InterPro" id="IPR003137">
    <property type="entry name" value="PA_domain"/>
</dbReference>
<feature type="domain" description="Transferrin receptor-like dimerisation" evidence="20">
    <location>
        <begin position="616"/>
        <end position="747"/>
    </location>
</feature>
<dbReference type="InterPro" id="IPR007484">
    <property type="entry name" value="Peptidase_M28"/>
</dbReference>
<evidence type="ECO:0000256" key="8">
    <source>
        <dbReference type="ARBA" id="ARBA00022801"/>
    </source>
</evidence>
<dbReference type="SUPFAM" id="SSF53187">
    <property type="entry name" value="Zn-dependent exopeptidases"/>
    <property type="match status" value="1"/>
</dbReference>
<evidence type="ECO:0000313" key="23">
    <source>
        <dbReference type="Proteomes" id="UP000001940"/>
    </source>
</evidence>
<evidence type="ECO:0000313" key="24">
    <source>
        <dbReference type="WormBase" id="R57.1c"/>
    </source>
</evidence>
<proteinExistence type="evidence at protein level"/>
<dbReference type="Proteomes" id="UP000001940">
    <property type="component" value="Chromosome X"/>
</dbReference>
<evidence type="ECO:0000256" key="15">
    <source>
        <dbReference type="ARBA" id="ARBA00052003"/>
    </source>
</evidence>
<accession>G8JYE4</accession>
<comment type="cofactor">
    <cofactor evidence="1">
        <name>Zn(2+)</name>
        <dbReference type="ChEBI" id="CHEBI:29105"/>
    </cofactor>
</comment>
<feature type="domain" description="Peptidase M28" evidence="21">
    <location>
        <begin position="348"/>
        <end position="548"/>
    </location>
</feature>
<evidence type="ECO:0000256" key="13">
    <source>
        <dbReference type="ARBA" id="ARBA00023136"/>
    </source>
</evidence>
<evidence type="ECO:0000256" key="7">
    <source>
        <dbReference type="ARBA" id="ARBA00022723"/>
    </source>
</evidence>
<dbReference type="SUPFAM" id="SSF47672">
    <property type="entry name" value="Transferrin receptor-like dimerisation domain"/>
    <property type="match status" value="1"/>
</dbReference>
<evidence type="ECO:0000256" key="3">
    <source>
        <dbReference type="ARBA" id="ARBA00005634"/>
    </source>
</evidence>
<evidence type="ECO:0000259" key="19">
    <source>
        <dbReference type="Pfam" id="PF02225"/>
    </source>
</evidence>
<keyword evidence="9" id="KW-0862">Zinc</keyword>
<dbReference type="MEROPS" id="M28.A19"/>
<dbReference type="PANTHER" id="PTHR10404:SF77">
    <property type="entry name" value="GLUTAMATE CARBOXYPEPTIDASE 2 HOMOLOG"/>
    <property type="match status" value="1"/>
</dbReference>
<protein>
    <recommendedName>
        <fullName evidence="17">Glutamate carboxypeptidase 2 homolog</fullName>
        <ecNumber evidence="16">3.4.17.21</ecNumber>
    </recommendedName>
    <alternativeName>
        <fullName evidence="18">Glutamate carboxypeptidase II homolog</fullName>
    </alternativeName>
</protein>
<dbReference type="Bgee" id="WBGene00020082">
    <property type="expression patterns" value="Expressed in larva and 3 other cell types or tissues"/>
</dbReference>
<keyword evidence="7" id="KW-0479">Metal-binding</keyword>
<comment type="catalytic activity">
    <reaction evidence="15">
        <text>Release of an unsubstituted, C-terminal glutamyl residue, typically from Ac-Asp-Glu or folylpoly-gamma-glutamates.</text>
        <dbReference type="EC" id="3.4.17.21"/>
    </reaction>
</comment>
<dbReference type="CDD" id="cd08022">
    <property type="entry name" value="M28_PSMA_like"/>
    <property type="match status" value="1"/>
</dbReference>
<dbReference type="PeptideAtlas" id="G8JYE4"/>
<dbReference type="InterPro" id="IPR036757">
    <property type="entry name" value="TFR-like_dimer_dom_sf"/>
</dbReference>
<keyword evidence="6" id="KW-0812">Transmembrane</keyword>
<evidence type="ECO:0000259" key="20">
    <source>
        <dbReference type="Pfam" id="PF04253"/>
    </source>
</evidence>
<evidence type="ECO:0000256" key="1">
    <source>
        <dbReference type="ARBA" id="ARBA00001947"/>
    </source>
</evidence>
<evidence type="ECO:0000256" key="4">
    <source>
        <dbReference type="ARBA" id="ARBA00022645"/>
    </source>
</evidence>
<keyword evidence="23" id="KW-1185">Reference proteome</keyword>
<gene>
    <name evidence="22 24" type="primary">gcp-2.1</name>
    <name evidence="22" type="ORF">CELE_R57.1</name>
    <name evidence="24" type="ORF">R57.1</name>
</gene>
<dbReference type="GO" id="GO:0006508">
    <property type="term" value="P:proteolysis"/>
    <property type="evidence" value="ECO:0007669"/>
    <property type="project" value="UniProtKB-KW"/>
</dbReference>
<name>G8JYE4_CAEEL</name>
<dbReference type="GO" id="GO:0046872">
    <property type="term" value="F:metal ion binding"/>
    <property type="evidence" value="ECO:0007669"/>
    <property type="project" value="UniProtKB-KW"/>
</dbReference>
<evidence type="ECO:0000256" key="12">
    <source>
        <dbReference type="ARBA" id="ARBA00023049"/>
    </source>
</evidence>
<evidence type="ECO:0000256" key="9">
    <source>
        <dbReference type="ARBA" id="ARBA00022833"/>
    </source>
</evidence>
<keyword evidence="5" id="KW-0645">Protease</keyword>
<evidence type="ECO:0000256" key="10">
    <source>
        <dbReference type="ARBA" id="ARBA00022968"/>
    </source>
</evidence>
<reference evidence="22 23" key="1">
    <citation type="journal article" date="1998" name="Science">
        <title>Genome sequence of the nematode C. elegans: a platform for investigating biology.</title>
        <authorList>
            <consortium name="The C. elegans sequencing consortium"/>
            <person name="Sulson J.E."/>
            <person name="Waterston R."/>
        </authorList>
    </citation>
    <scope>NUCLEOTIDE SEQUENCE [LARGE SCALE GENOMIC DNA]</scope>
    <source>
        <strain evidence="22 23">Bristol N2</strain>
    </source>
</reference>
<dbReference type="ExpressionAtlas" id="G8JYE4">
    <property type="expression patterns" value="baseline and differential"/>
</dbReference>
<dbReference type="InterPro" id="IPR007365">
    <property type="entry name" value="TFR-like_dimer_dom"/>
</dbReference>
<organism evidence="22 23">
    <name type="scientific">Caenorhabditis elegans</name>
    <dbReference type="NCBI Taxonomy" id="6239"/>
    <lineage>
        <taxon>Eukaryota</taxon>
        <taxon>Metazoa</taxon>
        <taxon>Ecdysozoa</taxon>
        <taxon>Nematoda</taxon>
        <taxon>Chromadorea</taxon>
        <taxon>Rhabditida</taxon>
        <taxon>Rhabditina</taxon>
        <taxon>Rhabditomorpha</taxon>
        <taxon>Rhabditoidea</taxon>
        <taxon>Rhabditidae</taxon>
        <taxon>Peloderinae</taxon>
        <taxon>Caenorhabditis</taxon>
    </lineage>
</organism>
<dbReference type="InterPro" id="IPR046450">
    <property type="entry name" value="PA_dom_sf"/>
</dbReference>
<keyword evidence="4 22" id="KW-0121">Carboxypeptidase</keyword>
<dbReference type="FunFam" id="1.20.930.40:FF:000009">
    <property type="entry name" value="Glutamate carboxypeptidase 2 homolog"/>
    <property type="match status" value="1"/>
</dbReference>
<dbReference type="GO" id="GO:0004181">
    <property type="term" value="F:metallocarboxypeptidase activity"/>
    <property type="evidence" value="ECO:0007669"/>
    <property type="project" value="UniProtKB-EC"/>
</dbReference>
<keyword evidence="12" id="KW-0482">Metalloprotease</keyword>
<dbReference type="Gene3D" id="3.40.630.10">
    <property type="entry name" value="Zn peptidases"/>
    <property type="match status" value="1"/>
</dbReference>
<dbReference type="Gene3D" id="1.20.930.40">
    <property type="entry name" value="Transferrin receptor-like, dimerisation domain"/>
    <property type="match status" value="1"/>
</dbReference>
<dbReference type="GO" id="GO:0016020">
    <property type="term" value="C:membrane"/>
    <property type="evidence" value="ECO:0007669"/>
    <property type="project" value="UniProtKB-SubCell"/>
</dbReference>
<dbReference type="WormBase" id="R57.1c">
    <property type="protein sequence ID" value="CE12844"/>
    <property type="gene ID" value="WBGene00020082"/>
    <property type="gene designation" value="gcp-2.1"/>
</dbReference>
<comment type="similarity">
    <text evidence="3">Belongs to the peptidase M28 family. M28B subfamily.</text>
</comment>
<feature type="domain" description="PA" evidence="19">
    <location>
        <begin position="161"/>
        <end position="247"/>
    </location>
</feature>
<evidence type="ECO:0000256" key="17">
    <source>
        <dbReference type="ARBA" id="ARBA00074055"/>
    </source>
</evidence>
<dbReference type="Gene3D" id="3.50.30.30">
    <property type="match status" value="1"/>
</dbReference>
<keyword evidence="13" id="KW-0472">Membrane</keyword>
<dbReference type="OrthoDB" id="5841748at2759"/>
<evidence type="ECO:0000313" key="22">
    <source>
        <dbReference type="EMBL" id="CCD73108.1"/>
    </source>
</evidence>
<dbReference type="Pfam" id="PF02225">
    <property type="entry name" value="PA"/>
    <property type="match status" value="1"/>
</dbReference>
<dbReference type="CTD" id="180386"/>
<dbReference type="PANTHER" id="PTHR10404">
    <property type="entry name" value="N-ACETYLATED-ALPHA-LINKED ACIDIC DIPEPTIDASE"/>
    <property type="match status" value="1"/>
</dbReference>
<dbReference type="SMR" id="G8JYE4"/>
<evidence type="ECO:0000256" key="16">
    <source>
        <dbReference type="ARBA" id="ARBA00066561"/>
    </source>
</evidence>
<evidence type="ECO:0000256" key="18">
    <source>
        <dbReference type="ARBA" id="ARBA00075421"/>
    </source>
</evidence>
<dbReference type="EMBL" id="BX284606">
    <property type="protein sequence ID" value="CCD73108.1"/>
    <property type="molecule type" value="Genomic_DNA"/>
</dbReference>
<dbReference type="AlphaFoldDB" id="G8JYE4"/>
<dbReference type="AGR" id="WB:WBGene00020082"/>
<dbReference type="GeneID" id="180386"/>
<evidence type="ECO:0000256" key="2">
    <source>
        <dbReference type="ARBA" id="ARBA00004606"/>
    </source>
</evidence>
<dbReference type="Pfam" id="PF04389">
    <property type="entry name" value="Peptidase_M28"/>
    <property type="match status" value="1"/>
</dbReference>
<dbReference type="SUPFAM" id="SSF52025">
    <property type="entry name" value="PA domain"/>
    <property type="match status" value="1"/>
</dbReference>
<keyword evidence="14" id="KW-0325">Glycoprotein</keyword>
<evidence type="ECO:0000256" key="14">
    <source>
        <dbReference type="ARBA" id="ARBA00023180"/>
    </source>
</evidence>
<keyword evidence="25" id="KW-1267">Proteomics identification</keyword>
<evidence type="ECO:0000256" key="6">
    <source>
        <dbReference type="ARBA" id="ARBA00022692"/>
    </source>
</evidence>
<comment type="subcellular location">
    <subcellularLocation>
        <location evidence="2">Membrane</location>
        <topology evidence="2">Single-pass type II membrane protein</topology>
    </subcellularLocation>
</comment>
<evidence type="ECO:0007829" key="25">
    <source>
        <dbReference type="PeptideAtlas" id="G8JYE4"/>
    </source>
</evidence>
<evidence type="ECO:0000256" key="11">
    <source>
        <dbReference type="ARBA" id="ARBA00022989"/>
    </source>
</evidence>
<dbReference type="InterPro" id="IPR039373">
    <property type="entry name" value="Peptidase_M28B"/>
</dbReference>
<dbReference type="CDD" id="cd02121">
    <property type="entry name" value="PA_GCPII_like"/>
    <property type="match status" value="1"/>
</dbReference>
<sequence>MVKAYIAIAASLIFVFCIAALGVHHSERKFNKFNKVSIDDIHKSDAGVIQDNIKTENIKKYLRIFTKDPHVAGTEANKKVAYEIANAWSEAGLEDVHTLPYEVLLSYPDFENPNSVIIKSSAGKEVFKSKGVSPVIIPDEQSGKYAGHQWLAYAGNGSASADVVYINHGTANDFKNLKLMGVDIKGKIALMRYGHGFRGDKIHKAQQAGAIGAILFSDTQDVAQDGVESENVYPKKIWMPNEGVQRGSLMHGDGDALSPYYPSKKELFKGRTIEEAKEDGVLPSIPVLPVSYTTGYEILKRLSGRPAPSDWQGFVGGNLTYKLGPGFVNGEKLSINVHSELRTKRIRNVIGYIRGSEEPDSYIMLGNHFDAWVYGSIDPNSGTAVLAEVARAMMQTINETSWKPARTIVFNAWDAEEFGLIGSTEFVEEFVNILQKRAVVYINMDCIQGNISLHVDTVPILEHAVIEASKQVENPSKRERSRGRKTLYDTWMKVFPDKKAGVPKIRVPGGGSDHAPFLNFAGVPVINFTFKNYTTWDTYPLYHTMYETPFSNIHLLDTDNLSVHKAIGQYWAELAKTFADDVILPMNTTHFASVMLKTYLPQLKTTISGINVSRSDFEDIRTQYALLSKSAQDLLTMSKKFQETIHFTQHSFSQNPYDPKHVNAVNERLKSTERCFINPRGVSMHNPSARHVLFSVSDSDSYSSSLMAGVQNAINSYDLNPTKKGLREIINQISIVQYSVICVVNTLRDVI</sequence>
<dbReference type="Pfam" id="PF04253">
    <property type="entry name" value="TFR_dimer"/>
    <property type="match status" value="1"/>
</dbReference>
<dbReference type="FunFam" id="3.40.630.10:FF:000101">
    <property type="entry name" value="N-acetylated alpha-linked acidic dipeptidase like 1"/>
    <property type="match status" value="1"/>
</dbReference>
<keyword evidence="10" id="KW-0735">Signal-anchor</keyword>